<evidence type="ECO:0000313" key="8">
    <source>
        <dbReference type="Proteomes" id="UP000825935"/>
    </source>
</evidence>
<evidence type="ECO:0000256" key="3">
    <source>
        <dbReference type="ARBA" id="ARBA00022898"/>
    </source>
</evidence>
<evidence type="ECO:0000259" key="6">
    <source>
        <dbReference type="Pfam" id="PF01212"/>
    </source>
</evidence>
<dbReference type="InterPro" id="IPR023603">
    <property type="entry name" value="Low_specificity_L-TA-like"/>
</dbReference>
<dbReference type="OMA" id="VQTNIVI"/>
<dbReference type="NCBIfam" id="NF007825">
    <property type="entry name" value="PRK10534.1"/>
    <property type="match status" value="1"/>
</dbReference>
<comment type="similarity">
    <text evidence="2">Belongs to the threonine aldolase family.</text>
</comment>
<dbReference type="EMBL" id="CM035406">
    <property type="protein sequence ID" value="KAH7447339.1"/>
    <property type="molecule type" value="Genomic_DNA"/>
</dbReference>
<gene>
    <name evidence="7" type="ORF">KP509_01G101900</name>
</gene>
<dbReference type="InterPro" id="IPR001597">
    <property type="entry name" value="ArAA_b-elim_lyase/Thr_aldolase"/>
</dbReference>
<dbReference type="InterPro" id="IPR015422">
    <property type="entry name" value="PyrdxlP-dep_Trfase_small"/>
</dbReference>
<dbReference type="CDD" id="cd06502">
    <property type="entry name" value="TA_like"/>
    <property type="match status" value="1"/>
</dbReference>
<dbReference type="FunFam" id="3.40.640.10:FF:000030">
    <property type="entry name" value="Low-specificity L-threonine aldolase"/>
    <property type="match status" value="1"/>
</dbReference>
<comment type="cofactor">
    <cofactor evidence="1">
        <name>pyridoxal 5'-phosphate</name>
        <dbReference type="ChEBI" id="CHEBI:597326"/>
    </cofactor>
</comment>
<proteinExistence type="inferred from homology"/>
<accession>A0A8T2VSE2</accession>
<feature type="modified residue" description="N6-(pyridoxal phosphate)lysine" evidence="5">
    <location>
        <position position="214"/>
    </location>
</feature>
<sequence>MAGHETANGYVKRIVDLRSDTVTKPTPEMRQAMANALVDDDVLGVDPTVDQLQKEMAQICGKDAGLFVASGTMGNLISVLVHCEVRGSEVIIGSESHIHHYEQGGISTLGHVYSNIVPNESDGTLDLRKVEDAIRPDDVHYPTTRLICIENTHGSLGGRCIGSEYTDKLGGLARRYGLKLHIDGARIFNAATALNVPIQRLVEAADSVSVCLSKGLGAPVGSVIVGSFEFIAKARRLRKALGGGMRQLGVLAAPALVSIHDIAGKLHIDHQNAHRLAEGLTRIKGIHVDLASVETNMVFVEVTEDSPLSANEICKSLKNYGILTMALTKNKVRAVFHHQISEDDVQHAIRCFQNALCRDCRLLWRIIQDALCRDCRLLWRIIQDALCRD</sequence>
<dbReference type="NCBIfam" id="NF041359">
    <property type="entry name" value="GntG_guanitoxin"/>
    <property type="match status" value="1"/>
</dbReference>
<dbReference type="InterPro" id="IPR015424">
    <property type="entry name" value="PyrdxlP-dep_Trfase"/>
</dbReference>
<evidence type="ECO:0000256" key="1">
    <source>
        <dbReference type="ARBA" id="ARBA00001933"/>
    </source>
</evidence>
<comment type="caution">
    <text evidence="7">The sequence shown here is derived from an EMBL/GenBank/DDBJ whole genome shotgun (WGS) entry which is preliminary data.</text>
</comment>
<dbReference type="Proteomes" id="UP000825935">
    <property type="component" value="Chromosome 1"/>
</dbReference>
<evidence type="ECO:0000256" key="2">
    <source>
        <dbReference type="ARBA" id="ARBA00006966"/>
    </source>
</evidence>
<dbReference type="PANTHER" id="PTHR48097">
    <property type="entry name" value="L-THREONINE ALDOLASE-RELATED"/>
    <property type="match status" value="1"/>
</dbReference>
<dbReference type="GO" id="GO:0006545">
    <property type="term" value="P:glycine biosynthetic process"/>
    <property type="evidence" value="ECO:0007669"/>
    <property type="project" value="TreeGrafter"/>
</dbReference>
<evidence type="ECO:0000256" key="4">
    <source>
        <dbReference type="ARBA" id="ARBA00023239"/>
    </source>
</evidence>
<name>A0A8T2VSE2_CERRI</name>
<dbReference type="PIRSF" id="PIRSF017617">
    <property type="entry name" value="Thr_aldolase"/>
    <property type="match status" value="1"/>
</dbReference>
<reference evidence="7" key="1">
    <citation type="submission" date="2021-08" db="EMBL/GenBank/DDBJ databases">
        <title>WGS assembly of Ceratopteris richardii.</title>
        <authorList>
            <person name="Marchant D.B."/>
            <person name="Chen G."/>
            <person name="Jenkins J."/>
            <person name="Shu S."/>
            <person name="Leebens-Mack J."/>
            <person name="Grimwood J."/>
            <person name="Schmutz J."/>
            <person name="Soltis P."/>
            <person name="Soltis D."/>
            <person name="Chen Z.-H."/>
        </authorList>
    </citation>
    <scope>NUCLEOTIDE SEQUENCE</scope>
    <source>
        <strain evidence="7">Whitten #5841</strain>
        <tissue evidence="7">Leaf</tissue>
    </source>
</reference>
<keyword evidence="8" id="KW-1185">Reference proteome</keyword>
<dbReference type="OrthoDB" id="10261951at2759"/>
<dbReference type="GO" id="GO:0006567">
    <property type="term" value="P:L-threonine catabolic process"/>
    <property type="evidence" value="ECO:0007669"/>
    <property type="project" value="TreeGrafter"/>
</dbReference>
<dbReference type="GO" id="GO:0008732">
    <property type="term" value="F:L-allo-threonine aldolase activity"/>
    <property type="evidence" value="ECO:0007669"/>
    <property type="project" value="TreeGrafter"/>
</dbReference>
<protein>
    <recommendedName>
        <fullName evidence="6">Aromatic amino acid beta-eliminating lyase/threonine aldolase domain-containing protein</fullName>
    </recommendedName>
</protein>
<dbReference type="Gene3D" id="3.90.1150.10">
    <property type="entry name" value="Aspartate Aminotransferase, domain 1"/>
    <property type="match status" value="1"/>
</dbReference>
<feature type="domain" description="Aromatic amino acid beta-eliminating lyase/threonine aldolase" evidence="6">
    <location>
        <begin position="16"/>
        <end position="301"/>
    </location>
</feature>
<dbReference type="FunFam" id="3.90.1150.10:FF:000041">
    <property type="entry name" value="Low-specificity L-threonine aldolase"/>
    <property type="match status" value="1"/>
</dbReference>
<dbReference type="Pfam" id="PF01212">
    <property type="entry name" value="Beta_elim_lyase"/>
    <property type="match status" value="1"/>
</dbReference>
<organism evidence="7 8">
    <name type="scientific">Ceratopteris richardii</name>
    <name type="common">Triangle waterfern</name>
    <dbReference type="NCBI Taxonomy" id="49495"/>
    <lineage>
        <taxon>Eukaryota</taxon>
        <taxon>Viridiplantae</taxon>
        <taxon>Streptophyta</taxon>
        <taxon>Embryophyta</taxon>
        <taxon>Tracheophyta</taxon>
        <taxon>Polypodiopsida</taxon>
        <taxon>Polypodiidae</taxon>
        <taxon>Polypodiales</taxon>
        <taxon>Pteridineae</taxon>
        <taxon>Pteridaceae</taxon>
        <taxon>Parkerioideae</taxon>
        <taxon>Ceratopteris</taxon>
    </lineage>
</organism>
<keyword evidence="3" id="KW-0663">Pyridoxal phosphate</keyword>
<evidence type="ECO:0000256" key="5">
    <source>
        <dbReference type="PIRSR" id="PIRSR017617-1"/>
    </source>
</evidence>
<dbReference type="Gene3D" id="3.40.640.10">
    <property type="entry name" value="Type I PLP-dependent aspartate aminotransferase-like (Major domain)"/>
    <property type="match status" value="1"/>
</dbReference>
<dbReference type="InterPro" id="IPR015421">
    <property type="entry name" value="PyrdxlP-dep_Trfase_major"/>
</dbReference>
<dbReference type="PANTHER" id="PTHR48097:SF9">
    <property type="entry name" value="L-THREONINE ALDOLASE"/>
    <property type="match status" value="1"/>
</dbReference>
<keyword evidence="4" id="KW-0456">Lyase</keyword>
<dbReference type="SUPFAM" id="SSF53383">
    <property type="entry name" value="PLP-dependent transferases"/>
    <property type="match status" value="1"/>
</dbReference>
<evidence type="ECO:0000313" key="7">
    <source>
        <dbReference type="EMBL" id="KAH7447339.1"/>
    </source>
</evidence>
<dbReference type="GO" id="GO:0005829">
    <property type="term" value="C:cytosol"/>
    <property type="evidence" value="ECO:0007669"/>
    <property type="project" value="TreeGrafter"/>
</dbReference>
<dbReference type="AlphaFoldDB" id="A0A8T2VSE2"/>